<evidence type="ECO:0000313" key="2">
    <source>
        <dbReference type="Proteomes" id="UP000199659"/>
    </source>
</evidence>
<dbReference type="STRING" id="37658.SAMN05661086_00173"/>
<evidence type="ECO:0008006" key="3">
    <source>
        <dbReference type="Google" id="ProtNLM"/>
    </source>
</evidence>
<gene>
    <name evidence="1" type="ORF">SAMN05661086_00173</name>
</gene>
<reference evidence="1 2" key="1">
    <citation type="submission" date="2016-10" db="EMBL/GenBank/DDBJ databases">
        <authorList>
            <person name="de Groot N.N."/>
        </authorList>
    </citation>
    <scope>NUCLEOTIDE SEQUENCE [LARGE SCALE GENOMIC DNA]</scope>
    <source>
        <strain evidence="1 2">743A</strain>
    </source>
</reference>
<sequence length="388" mass="45776">MKKKFYIFLYVGILILLVSCQKVPEEVMENTNSGDKIEQGSVDTNYDTLENIYKSYEQVKSNTYDNLNFSTDFSINMPEEIGLLTFKQTEHFYDNNKELLNQFVKNVNTDLIMETDANAYMTGMQYNDVKKNESFSICNNGFFFYEKYKYSDWINVENRDLVDYTLMDEIFMRKTNQNYTTETYDWNHKTFTLSDVIQTASNYVKEMASPYDTMDWIPENIKIYQYTSGEFFFRLAFTKSYKDVHLFYNNWGNKANTMKEPYVRVYQPILVMDSSLKVFFIDNYPGIIEYVETKETYDKIITLEYATEKLSELLSSYRRYSVQWISLEYRLILEGGIVSGDTINDTSVAGNVYEARPCWTFYLNNDPNNLIFAMVDCVTGEIEFVCNN</sequence>
<name>A0A1I6HQL8_9FIRM</name>
<accession>A0A1I6HQL8</accession>
<dbReference type="AlphaFoldDB" id="A0A1I6HQL8"/>
<dbReference type="RefSeq" id="WP_092558804.1">
    <property type="nucleotide sequence ID" value="NZ_FOYZ01000001.1"/>
</dbReference>
<dbReference type="OrthoDB" id="1988248at2"/>
<protein>
    <recommendedName>
        <fullName evidence="3">Lipoprotein</fullName>
    </recommendedName>
</protein>
<organism evidence="1 2">
    <name type="scientific">Anaeromicropila populeti</name>
    <dbReference type="NCBI Taxonomy" id="37658"/>
    <lineage>
        <taxon>Bacteria</taxon>
        <taxon>Bacillati</taxon>
        <taxon>Bacillota</taxon>
        <taxon>Clostridia</taxon>
        <taxon>Lachnospirales</taxon>
        <taxon>Lachnospiraceae</taxon>
        <taxon>Anaeromicropila</taxon>
    </lineage>
</organism>
<evidence type="ECO:0000313" key="1">
    <source>
        <dbReference type="EMBL" id="SFR56746.1"/>
    </source>
</evidence>
<dbReference type="EMBL" id="FOYZ01000001">
    <property type="protein sequence ID" value="SFR56746.1"/>
    <property type="molecule type" value="Genomic_DNA"/>
</dbReference>
<keyword evidence="2" id="KW-1185">Reference proteome</keyword>
<dbReference type="PROSITE" id="PS51257">
    <property type="entry name" value="PROKAR_LIPOPROTEIN"/>
    <property type="match status" value="1"/>
</dbReference>
<dbReference type="Proteomes" id="UP000199659">
    <property type="component" value="Unassembled WGS sequence"/>
</dbReference>
<proteinExistence type="predicted"/>